<sequence length="414" mass="44937">MTGLIVQEWIEESGGAEQVLDAMRIALPDARIACLWNDDPTRFPPETVDESWLARTPLRGRKALSLPLMSGTWRRGLGWPTTTPDWILTSSYVFAHHARLGADPGVAKFSYVHTPARYLWEPDLDSRTSIPLAGLARAYLRGVDRRASATSGSLAANSDFVRERIQRAWGRDARVIHPPVASRSIAAVADWARRTTPDEQAILDALPERGFLLAASRLVPYKRHDSVIRMGAALDIPVVVAGAGPERERLESLAAAARVPVHLLGRVSDELLRALFQRALAFVFPPIEDFGIIPVEAMAAGCPVIVNRVGGAAESVLDGIAGAQYDPDDVAGFAQAVEAASRIAPEAARARALEFDTDRFVAEIREWVLGGDETRRRESTARAASGRGSPGQPARSVRRDQGPSTERPATGLNE</sequence>
<dbReference type="AlphaFoldDB" id="A0A3M8A735"/>
<keyword evidence="6" id="KW-1185">Reference proteome</keyword>
<evidence type="ECO:0000256" key="3">
    <source>
        <dbReference type="SAM" id="MobiDB-lite"/>
    </source>
</evidence>
<reference evidence="5 6" key="1">
    <citation type="submission" date="2018-10" db="EMBL/GenBank/DDBJ databases">
        <title>Isolation, diversity and antibacterial activity of antinobacteria from the wheat rhizosphere soil.</title>
        <authorList>
            <person name="Sun T."/>
        </authorList>
    </citation>
    <scope>NUCLEOTIDE SEQUENCE [LARGE SCALE GENOMIC DNA]</scope>
    <source>
        <strain evidence="5 6">SJ-23</strain>
    </source>
</reference>
<comment type="caution">
    <text evidence="5">The sequence shown here is derived from an EMBL/GenBank/DDBJ whole genome shotgun (WGS) entry which is preliminary data.</text>
</comment>
<proteinExistence type="predicted"/>
<dbReference type="OrthoDB" id="9801573at2"/>
<accession>A0A3M8A735</accession>
<dbReference type="RefSeq" id="WP_122937756.1">
    <property type="nucleotide sequence ID" value="NZ_JBHSNT010000059.1"/>
</dbReference>
<dbReference type="PANTHER" id="PTHR45947:SF3">
    <property type="entry name" value="SULFOQUINOVOSYL TRANSFERASE SQD2"/>
    <property type="match status" value="1"/>
</dbReference>
<dbReference type="Proteomes" id="UP000275048">
    <property type="component" value="Unassembled WGS sequence"/>
</dbReference>
<protein>
    <recommendedName>
        <fullName evidence="1">D-inositol 3-phosphate glycosyltransferase</fullName>
    </recommendedName>
</protein>
<evidence type="ECO:0000313" key="6">
    <source>
        <dbReference type="Proteomes" id="UP000275048"/>
    </source>
</evidence>
<dbReference type="Pfam" id="PF00534">
    <property type="entry name" value="Glycos_transf_1"/>
    <property type="match status" value="1"/>
</dbReference>
<dbReference type="PANTHER" id="PTHR45947">
    <property type="entry name" value="SULFOQUINOVOSYL TRANSFERASE SQD2"/>
    <property type="match status" value="1"/>
</dbReference>
<evidence type="ECO:0000313" key="5">
    <source>
        <dbReference type="EMBL" id="RNB46285.1"/>
    </source>
</evidence>
<gene>
    <name evidence="5" type="ORF">EDM22_14265</name>
</gene>
<evidence type="ECO:0000256" key="2">
    <source>
        <dbReference type="ARBA" id="ARBA00022679"/>
    </source>
</evidence>
<evidence type="ECO:0000256" key="1">
    <source>
        <dbReference type="ARBA" id="ARBA00021292"/>
    </source>
</evidence>
<evidence type="ECO:0000259" key="4">
    <source>
        <dbReference type="Pfam" id="PF00534"/>
    </source>
</evidence>
<dbReference type="InterPro" id="IPR001296">
    <property type="entry name" value="Glyco_trans_1"/>
</dbReference>
<feature type="domain" description="Glycosyl transferase family 1" evidence="4">
    <location>
        <begin position="207"/>
        <end position="343"/>
    </location>
</feature>
<dbReference type="EMBL" id="RHHB01000035">
    <property type="protein sequence ID" value="RNB46285.1"/>
    <property type="molecule type" value="Genomic_DNA"/>
</dbReference>
<keyword evidence="2 5" id="KW-0808">Transferase</keyword>
<dbReference type="GO" id="GO:0016757">
    <property type="term" value="F:glycosyltransferase activity"/>
    <property type="evidence" value="ECO:0007669"/>
    <property type="project" value="InterPro"/>
</dbReference>
<organism evidence="5 6">
    <name type="scientific">Agromyces tardus</name>
    <dbReference type="NCBI Taxonomy" id="2583849"/>
    <lineage>
        <taxon>Bacteria</taxon>
        <taxon>Bacillati</taxon>
        <taxon>Actinomycetota</taxon>
        <taxon>Actinomycetes</taxon>
        <taxon>Micrococcales</taxon>
        <taxon>Microbacteriaceae</taxon>
        <taxon>Agromyces</taxon>
    </lineage>
</organism>
<dbReference type="InterPro" id="IPR050194">
    <property type="entry name" value="Glycosyltransferase_grp1"/>
</dbReference>
<dbReference type="Gene3D" id="3.40.50.2000">
    <property type="entry name" value="Glycogen Phosphorylase B"/>
    <property type="match status" value="2"/>
</dbReference>
<dbReference type="SUPFAM" id="SSF53756">
    <property type="entry name" value="UDP-Glycosyltransferase/glycogen phosphorylase"/>
    <property type="match status" value="1"/>
</dbReference>
<name>A0A3M8A735_9MICO</name>
<feature type="region of interest" description="Disordered" evidence="3">
    <location>
        <begin position="372"/>
        <end position="414"/>
    </location>
</feature>